<dbReference type="OrthoDB" id="6460605at2"/>
<sequence length="91" mass="9841">MPRNVSDNGRIDVRIPPEAKAMIARAAALSNVGLTEFVTRSALRDAQAAIERAEHLALSERDSLRVLDLLENLPAPTDRLIRAAKAGQTLA</sequence>
<dbReference type="PANTHER" id="PTHR35401:SF2">
    <property type="entry name" value="ABC-TYPE TRANSPORT SYSTEM"/>
    <property type="match status" value="1"/>
</dbReference>
<name>A0A2W7EBA7_9HYPH</name>
<organism evidence="3 4">
    <name type="scientific">Mesorhizobium kowhaii</name>
    <dbReference type="NCBI Taxonomy" id="1300272"/>
    <lineage>
        <taxon>Bacteria</taxon>
        <taxon>Pseudomonadati</taxon>
        <taxon>Pseudomonadota</taxon>
        <taxon>Alphaproteobacteria</taxon>
        <taxon>Hyphomicrobiales</taxon>
        <taxon>Phyllobacteriaceae</taxon>
        <taxon>Mesorhizobium</taxon>
    </lineage>
</organism>
<dbReference type="Gene3D" id="1.20.5.780">
    <property type="entry name" value="Single helix bin"/>
    <property type="match status" value="1"/>
</dbReference>
<proteinExistence type="inferred from homology"/>
<dbReference type="Proteomes" id="UP000248616">
    <property type="component" value="Unassembled WGS sequence"/>
</dbReference>
<dbReference type="InterPro" id="IPR014795">
    <property type="entry name" value="TacA_1-like"/>
</dbReference>
<keyword evidence="1" id="KW-1277">Toxin-antitoxin system</keyword>
<dbReference type="RefSeq" id="WP_111542276.1">
    <property type="nucleotide sequence ID" value="NZ_MZXV01000001.1"/>
</dbReference>
<dbReference type="SUPFAM" id="SSF47598">
    <property type="entry name" value="Ribbon-helix-helix"/>
    <property type="match status" value="1"/>
</dbReference>
<protein>
    <submittedName>
        <fullName evidence="3">Uncharacterized protein</fullName>
    </submittedName>
</protein>
<gene>
    <name evidence="3" type="ORF">B5V02_00165</name>
</gene>
<evidence type="ECO:0000256" key="2">
    <source>
        <dbReference type="ARBA" id="ARBA00049988"/>
    </source>
</evidence>
<keyword evidence="4" id="KW-1185">Reference proteome</keyword>
<accession>A0A2W7EBA7</accession>
<comment type="similarity">
    <text evidence="2">Belongs to the TacA antitoxin family.</text>
</comment>
<evidence type="ECO:0000313" key="4">
    <source>
        <dbReference type="Proteomes" id="UP000248616"/>
    </source>
</evidence>
<dbReference type="PANTHER" id="PTHR35401">
    <property type="entry name" value="COPG FAMILY HELIX-TURN-HELIX PROTEIN-RELATED-RELATED"/>
    <property type="match status" value="1"/>
</dbReference>
<dbReference type="AlphaFoldDB" id="A0A2W7EBA7"/>
<dbReference type="EMBL" id="MZXV01000001">
    <property type="protein sequence ID" value="PZV40486.1"/>
    <property type="molecule type" value="Genomic_DNA"/>
</dbReference>
<evidence type="ECO:0000313" key="3">
    <source>
        <dbReference type="EMBL" id="PZV40486.1"/>
    </source>
</evidence>
<dbReference type="GO" id="GO:0006355">
    <property type="term" value="P:regulation of DNA-templated transcription"/>
    <property type="evidence" value="ECO:0007669"/>
    <property type="project" value="InterPro"/>
</dbReference>
<reference evidence="4" key="1">
    <citation type="submission" date="2017-03" db="EMBL/GenBank/DDBJ databases">
        <authorList>
            <person name="Safronova V.I."/>
            <person name="Sazanova A.L."/>
            <person name="Chirak E.R."/>
        </authorList>
    </citation>
    <scope>NUCLEOTIDE SEQUENCE [LARGE SCALE GENOMIC DNA]</scope>
    <source>
        <strain evidence="4">Ach-343</strain>
    </source>
</reference>
<dbReference type="Pfam" id="PF08681">
    <property type="entry name" value="TacA1"/>
    <property type="match status" value="1"/>
</dbReference>
<dbReference type="InterPro" id="IPR010985">
    <property type="entry name" value="Ribbon_hlx_hlx"/>
</dbReference>
<comment type="caution">
    <text evidence="3">The sequence shown here is derived from an EMBL/GenBank/DDBJ whole genome shotgun (WGS) entry which is preliminary data.</text>
</comment>
<evidence type="ECO:0000256" key="1">
    <source>
        <dbReference type="ARBA" id="ARBA00022649"/>
    </source>
</evidence>